<reference evidence="2 3" key="1">
    <citation type="submission" date="2023-04" db="EMBL/GenBank/DDBJ databases">
        <title>Genome of Basidiobolus ranarum AG-B5.</title>
        <authorList>
            <person name="Stajich J.E."/>
            <person name="Carter-House D."/>
            <person name="Gryganskyi A."/>
        </authorList>
    </citation>
    <scope>NUCLEOTIDE SEQUENCE [LARGE SCALE GENOMIC DNA]</scope>
    <source>
        <strain evidence="2 3">AG-B5</strain>
    </source>
</reference>
<evidence type="ECO:0000313" key="3">
    <source>
        <dbReference type="Proteomes" id="UP001479436"/>
    </source>
</evidence>
<evidence type="ECO:0000313" key="2">
    <source>
        <dbReference type="EMBL" id="KAK9719260.1"/>
    </source>
</evidence>
<dbReference type="InterPro" id="IPR037696">
    <property type="entry name" value="CCDC77"/>
</dbReference>
<accession>A0ABR2W410</accession>
<feature type="coiled-coil region" evidence="1">
    <location>
        <begin position="65"/>
        <end position="106"/>
    </location>
</feature>
<dbReference type="EMBL" id="JASJQH010007054">
    <property type="protein sequence ID" value="KAK9719260.1"/>
    <property type="molecule type" value="Genomic_DNA"/>
</dbReference>
<protein>
    <submittedName>
        <fullName evidence="2">Uncharacterized protein</fullName>
    </submittedName>
</protein>
<comment type="caution">
    <text evidence="2">The sequence shown here is derived from an EMBL/GenBank/DDBJ whole genome shotgun (WGS) entry which is preliminary data.</text>
</comment>
<gene>
    <name evidence="2" type="ORF">K7432_004893</name>
</gene>
<keyword evidence="3" id="KW-1185">Reference proteome</keyword>
<sequence>MHNEVQKEIDQLPPSKELLEYYKKRVGSFNEEINDIINRMDKVYKPLEKDTLILNRKVVAGLKEISLLQENCESIQATLLKERQQALEIKAENDQLKLENMRKNRRIRHLLSLVQNDMIGGKRIENPYAQDVESDSGEDLVNTSENDEIIYFREKTQSLERQLEEQKQQNTQLSRQISLIHDERAHEEETVRGRFTSTVEDLLDKIKHLKALTRDNTRDIIMIKKLHMSKERQYMDQYYELKCELEQVKRPNKESSSSQETLRLTANLKENNVLIAKQTAEIENLREMLRERENLNGKKIDGLQQRLSTSLSDKQAFNKRRSVDVEGVMNEVIVLRRKLETFEKLVLQYGPVEDTDLLLLSTASELRVKSESIISELKSLKAKFHESKQQTKRMKLT</sequence>
<organism evidence="2 3">
    <name type="scientific">Basidiobolus ranarum</name>
    <dbReference type="NCBI Taxonomy" id="34480"/>
    <lineage>
        <taxon>Eukaryota</taxon>
        <taxon>Fungi</taxon>
        <taxon>Fungi incertae sedis</taxon>
        <taxon>Zoopagomycota</taxon>
        <taxon>Entomophthoromycotina</taxon>
        <taxon>Basidiobolomycetes</taxon>
        <taxon>Basidiobolales</taxon>
        <taxon>Basidiobolaceae</taxon>
        <taxon>Basidiobolus</taxon>
    </lineage>
</organism>
<dbReference type="PANTHER" id="PTHR22091:SF1">
    <property type="entry name" value="COILED-COIL DOMAIN-CONTAINING PROTEIN 77"/>
    <property type="match status" value="1"/>
</dbReference>
<dbReference type="Proteomes" id="UP001479436">
    <property type="component" value="Unassembled WGS sequence"/>
</dbReference>
<name>A0ABR2W410_9FUNG</name>
<proteinExistence type="predicted"/>
<keyword evidence="1" id="KW-0175">Coiled coil</keyword>
<feature type="coiled-coil region" evidence="1">
    <location>
        <begin position="149"/>
        <end position="183"/>
    </location>
</feature>
<dbReference type="PANTHER" id="PTHR22091">
    <property type="entry name" value="COILED-COIL DOMAIN-CONTAINING PROTEIN 77"/>
    <property type="match status" value="1"/>
</dbReference>
<evidence type="ECO:0000256" key="1">
    <source>
        <dbReference type="SAM" id="Coils"/>
    </source>
</evidence>
<feature type="coiled-coil region" evidence="1">
    <location>
        <begin position="268"/>
        <end position="295"/>
    </location>
</feature>